<keyword evidence="7" id="KW-0482">Metalloprotease</keyword>
<comment type="caution">
    <text evidence="12">The sequence shown here is derived from an EMBL/GenBank/DDBJ whole genome shotgun (WGS) entry which is preliminary data.</text>
</comment>
<keyword evidence="13" id="KW-1185">Reference proteome</keyword>
<dbReference type="PROSITE" id="PS00143">
    <property type="entry name" value="INSULINASE"/>
    <property type="match status" value="1"/>
</dbReference>
<dbReference type="InterPro" id="IPR007863">
    <property type="entry name" value="Peptidase_M16_C"/>
</dbReference>
<evidence type="ECO:0000259" key="10">
    <source>
        <dbReference type="Pfam" id="PF00675"/>
    </source>
</evidence>
<keyword evidence="4" id="KW-0479">Metal-binding</keyword>
<evidence type="ECO:0000256" key="1">
    <source>
        <dbReference type="ARBA" id="ARBA00001947"/>
    </source>
</evidence>
<dbReference type="InterPro" id="IPR011765">
    <property type="entry name" value="Pept_M16_N"/>
</dbReference>
<dbReference type="InterPro" id="IPR050626">
    <property type="entry name" value="Peptidase_M16"/>
</dbReference>
<feature type="chain" id="PRO_5019435778" evidence="9">
    <location>
        <begin position="18"/>
        <end position="968"/>
    </location>
</feature>
<comment type="cofactor">
    <cofactor evidence="1">
        <name>Zn(2+)</name>
        <dbReference type="ChEBI" id="CHEBI:29105"/>
    </cofactor>
</comment>
<accession>A0A437GVJ7</accession>
<dbReference type="EMBL" id="RXOL01000006">
    <property type="protein sequence ID" value="RVQ65816.1"/>
    <property type="molecule type" value="Genomic_DNA"/>
</dbReference>
<feature type="domain" description="Peptidase M16 C-terminal" evidence="11">
    <location>
        <begin position="728"/>
        <end position="890"/>
    </location>
</feature>
<evidence type="ECO:0000256" key="8">
    <source>
        <dbReference type="RuleBase" id="RU004447"/>
    </source>
</evidence>
<organism evidence="12 13">
    <name type="scientific">Croceicoccus ponticola</name>
    <dbReference type="NCBI Taxonomy" id="2217664"/>
    <lineage>
        <taxon>Bacteria</taxon>
        <taxon>Pseudomonadati</taxon>
        <taxon>Pseudomonadota</taxon>
        <taxon>Alphaproteobacteria</taxon>
        <taxon>Sphingomonadales</taxon>
        <taxon>Erythrobacteraceae</taxon>
        <taxon>Croceicoccus</taxon>
    </lineage>
</organism>
<dbReference type="SUPFAM" id="SSF63411">
    <property type="entry name" value="LuxS/MPP-like metallohydrolase"/>
    <property type="match status" value="3"/>
</dbReference>
<evidence type="ECO:0000256" key="4">
    <source>
        <dbReference type="ARBA" id="ARBA00022723"/>
    </source>
</evidence>
<dbReference type="GO" id="GO:0006508">
    <property type="term" value="P:proteolysis"/>
    <property type="evidence" value="ECO:0007669"/>
    <property type="project" value="UniProtKB-KW"/>
</dbReference>
<dbReference type="PANTHER" id="PTHR43690">
    <property type="entry name" value="NARDILYSIN"/>
    <property type="match status" value="1"/>
</dbReference>
<evidence type="ECO:0000256" key="5">
    <source>
        <dbReference type="ARBA" id="ARBA00022801"/>
    </source>
</evidence>
<dbReference type="Pfam" id="PF05193">
    <property type="entry name" value="Peptidase_M16_C"/>
    <property type="match status" value="2"/>
</dbReference>
<dbReference type="GO" id="GO:0004222">
    <property type="term" value="F:metalloendopeptidase activity"/>
    <property type="evidence" value="ECO:0007669"/>
    <property type="project" value="InterPro"/>
</dbReference>
<keyword evidence="3" id="KW-0645">Protease</keyword>
<keyword evidence="5" id="KW-0378">Hydrolase</keyword>
<feature type="signal peptide" evidence="9">
    <location>
        <begin position="1"/>
        <end position="17"/>
    </location>
</feature>
<evidence type="ECO:0000256" key="2">
    <source>
        <dbReference type="ARBA" id="ARBA00007261"/>
    </source>
</evidence>
<keyword evidence="9" id="KW-0732">Signal</keyword>
<dbReference type="PANTHER" id="PTHR43690:SF17">
    <property type="entry name" value="PROTEIN YHJJ"/>
    <property type="match status" value="1"/>
</dbReference>
<reference evidence="12 13" key="1">
    <citation type="submission" date="2018-12" db="EMBL/GenBank/DDBJ databases">
        <title>Croceicoccus ponticola sp. nov., a lipolytic bacterium isolated from seawater.</title>
        <authorList>
            <person name="Yoon J.-H."/>
        </authorList>
    </citation>
    <scope>NUCLEOTIDE SEQUENCE [LARGE SCALE GENOMIC DNA]</scope>
    <source>
        <strain evidence="12 13">GM-16</strain>
    </source>
</reference>
<evidence type="ECO:0000256" key="6">
    <source>
        <dbReference type="ARBA" id="ARBA00022833"/>
    </source>
</evidence>
<protein>
    <submittedName>
        <fullName evidence="12">Insulinase family protein</fullName>
    </submittedName>
</protein>
<evidence type="ECO:0000256" key="9">
    <source>
        <dbReference type="SAM" id="SignalP"/>
    </source>
</evidence>
<dbReference type="Pfam" id="PF00675">
    <property type="entry name" value="Peptidase_M16"/>
    <property type="match status" value="1"/>
</dbReference>
<dbReference type="OrthoDB" id="9811314at2"/>
<dbReference type="Gene3D" id="3.30.830.10">
    <property type="entry name" value="Metalloenzyme, LuxS/M16 peptidase-like"/>
    <property type="match status" value="3"/>
</dbReference>
<dbReference type="AlphaFoldDB" id="A0A437GVJ7"/>
<name>A0A437GVJ7_9SPHN</name>
<dbReference type="GO" id="GO:0046872">
    <property type="term" value="F:metal ion binding"/>
    <property type="evidence" value="ECO:0007669"/>
    <property type="project" value="UniProtKB-KW"/>
</dbReference>
<feature type="domain" description="Peptidase M16 C-terminal" evidence="11">
    <location>
        <begin position="235"/>
        <end position="412"/>
    </location>
</feature>
<feature type="domain" description="Peptidase M16 N-terminal" evidence="10">
    <location>
        <begin position="75"/>
        <end position="199"/>
    </location>
</feature>
<dbReference type="Proteomes" id="UP000283003">
    <property type="component" value="Unassembled WGS sequence"/>
</dbReference>
<keyword evidence="6" id="KW-0862">Zinc</keyword>
<evidence type="ECO:0000313" key="12">
    <source>
        <dbReference type="EMBL" id="RVQ65816.1"/>
    </source>
</evidence>
<dbReference type="InterPro" id="IPR001431">
    <property type="entry name" value="Pept_M16_Zn_BS"/>
</dbReference>
<proteinExistence type="inferred from homology"/>
<evidence type="ECO:0000256" key="3">
    <source>
        <dbReference type="ARBA" id="ARBA00022670"/>
    </source>
</evidence>
<sequence length="968" mass="104729">MSAALLASSCASVPAKVAPATTAPATTSQGLVAVPAHAVPTQSGLLPFEQVLAQSDVAPDPALRFGRLDNGLAFVIRRNATPQGTAEVRLRYDVGSLDEAGDEQGFAHFVEHMAFNGSTNVPEGEMIALLERKGLQFGADTNASTGLEATTYKLSLPKADAELLDTALMLMRETASELTFARAAVEREKGVVLSERRDSYTYNYADMVDRFAFESPGLRVADRLPIGTAETISAATAKALRAFWTRSYRPDHAVLTVVGDYQPEEVEAAIRKHFANWKAQTPTVPERQYGTIDPARKPAVDIHIHPALPERISATREGEAQLEPDTIASRRTQVLRWLGYAVINRRLMRLARQEDPPFKSAGIGTGDQFRVGRITRLIVDTPEGGWKRGIDAAVGEYRRALAGGFSEAEIAEQLGKLIAIYEDAAAGEATRTNREVTDDVLNLFDEGAIPDLPSATLASLLPLRDTATPAAVLAALNEEALPLDNAMLRYSGRAEPKGGATAIRAAWDAAMKAPLAAIAPPETGAFAYTDFGKPGTVAADRRDPVFGIREVTFANNVRLNIKQTDLETDNVLVRVSVDGGQLLATREDPLAVELVPSIPAGGLGEHSADDLDSILAGRNVGVGLAPSGDAFVSTRGTTPRDLEMQLRLVTAFLTDPGWRPEAVSAYRRGLPDRFARLEATSGASIGTHQFEIISDEDPRYTMHPLAVYEDLDFATYRPQVLDRFAKGAIEIGIVGDIAEDQAIALVVRTLGALPMREPAFLDRPAARQRTFTERRGPVFVRHGGEPDQAMIRAFFPTTDDSDPLLTAQLELLEKVGQVVLNDELREKLGQAYSPDVSSSMSRTYPGFGFFTVTVGVEFEKLSASLAAIHAAMAELRDAPVSADLLTRAREPLLDQYDNTLKRNAGWLGLVDRAQTQADRLERFKAYRSRTEAISAQDLQAVARKWLPDGGALEIIAIPKDAVSPVIGK</sequence>
<gene>
    <name evidence="12" type="ORF">EKN06_12890</name>
</gene>
<evidence type="ECO:0000313" key="13">
    <source>
        <dbReference type="Proteomes" id="UP000283003"/>
    </source>
</evidence>
<dbReference type="InterPro" id="IPR011249">
    <property type="entry name" value="Metalloenz_LuxS/M16"/>
</dbReference>
<evidence type="ECO:0000256" key="7">
    <source>
        <dbReference type="ARBA" id="ARBA00023049"/>
    </source>
</evidence>
<evidence type="ECO:0000259" key="11">
    <source>
        <dbReference type="Pfam" id="PF05193"/>
    </source>
</evidence>
<comment type="similarity">
    <text evidence="2 8">Belongs to the peptidase M16 family.</text>
</comment>